<dbReference type="InterPro" id="IPR036527">
    <property type="entry name" value="SCP2_sterol-bd_dom_sf"/>
</dbReference>
<comment type="similarity">
    <text evidence="4">Belongs to the metallo-beta-lactamase superfamily. Type III sulfatase family.</text>
</comment>
<dbReference type="InterPro" id="IPR052195">
    <property type="entry name" value="Bact_Alkyl/Aryl-Sulfatase"/>
</dbReference>
<dbReference type="InterPro" id="IPR029229">
    <property type="entry name" value="Alkyl_sulf_C"/>
</dbReference>
<dbReference type="InterPro" id="IPR001279">
    <property type="entry name" value="Metallo-B-lactamas"/>
</dbReference>
<reference evidence="6" key="1">
    <citation type="submission" date="2020-05" db="EMBL/GenBank/DDBJ databases">
        <title>Sulfur intermediates as new biogeochemical hubs in an aquatic model microbial ecosystem.</title>
        <authorList>
            <person name="Vigneron A."/>
        </authorList>
    </citation>
    <scope>NUCLEOTIDE SEQUENCE</scope>
    <source>
        <strain evidence="6">Bin.250</strain>
    </source>
</reference>
<dbReference type="PANTHER" id="PTHR43223">
    <property type="entry name" value="ALKYL/ARYL-SULFATASE"/>
    <property type="match status" value="1"/>
</dbReference>
<dbReference type="Gene3D" id="3.30.1050.10">
    <property type="entry name" value="SCP2 sterol-binding domain"/>
    <property type="match status" value="1"/>
</dbReference>
<comment type="caution">
    <text evidence="6">The sequence shown here is derived from an EMBL/GenBank/DDBJ whole genome shotgun (WGS) entry which is preliminary data.</text>
</comment>
<feature type="domain" description="Metallo-beta-lactamase" evidence="5">
    <location>
        <begin position="8"/>
        <end position="206"/>
    </location>
</feature>
<evidence type="ECO:0000256" key="3">
    <source>
        <dbReference type="ARBA" id="ARBA00022833"/>
    </source>
</evidence>
<evidence type="ECO:0000313" key="7">
    <source>
        <dbReference type="Proteomes" id="UP000754644"/>
    </source>
</evidence>
<evidence type="ECO:0000313" key="6">
    <source>
        <dbReference type="EMBL" id="NQV66840.1"/>
    </source>
</evidence>
<protein>
    <submittedName>
        <fullName evidence="6">MBL fold metallo-hydrolase</fullName>
    </submittedName>
</protein>
<dbReference type="EMBL" id="JABMOJ010000591">
    <property type="protein sequence ID" value="NQV66840.1"/>
    <property type="molecule type" value="Genomic_DNA"/>
</dbReference>
<keyword evidence="2" id="KW-0378">Hydrolase</keyword>
<dbReference type="Gene3D" id="3.60.15.30">
    <property type="entry name" value="Metallo-beta-lactamase domain"/>
    <property type="match status" value="1"/>
</dbReference>
<dbReference type="GO" id="GO:0046872">
    <property type="term" value="F:metal ion binding"/>
    <property type="evidence" value="ECO:0007669"/>
    <property type="project" value="UniProtKB-KW"/>
</dbReference>
<accession>A0A973AA28</accession>
<dbReference type="Gene3D" id="1.25.40.880">
    <property type="entry name" value="Alkyl sulfatase, dimerisation domain"/>
    <property type="match status" value="1"/>
</dbReference>
<dbReference type="Pfam" id="PF00753">
    <property type="entry name" value="Lactamase_B"/>
    <property type="match status" value="1"/>
</dbReference>
<dbReference type="SUPFAM" id="SSF55718">
    <property type="entry name" value="SCP-like"/>
    <property type="match status" value="1"/>
</dbReference>
<proteinExistence type="inferred from homology"/>
<dbReference type="SMART" id="SM00849">
    <property type="entry name" value="Lactamase_B"/>
    <property type="match status" value="1"/>
</dbReference>
<dbReference type="Pfam" id="PF14863">
    <property type="entry name" value="Alkyl_sulf_dimr"/>
    <property type="match status" value="1"/>
</dbReference>
<evidence type="ECO:0000259" key="5">
    <source>
        <dbReference type="SMART" id="SM00849"/>
    </source>
</evidence>
<sequence length="516" mass="57075">PLTSSETSRAGLKLANEQLGERPVIAVIHTHSHADHFAGVLGVVDQDDVESGKVAVIAPIDYVKECLAENVLAGNVMNRRATYMYGSLLQPSPTAFVTTGLGAALSMGTTGFVIPNDTISKTGETRTIDGIEIVFQMTMGTEAPAEMVFYFPQFKALCMSEITSHHLHNVYTPRGAQVRDALAWAAQINESIELFGGDLEVQFASHHWPTWGREAALDYLKKQRDLYKYIHDQTLRMANHGYTKEEIAELVTLPDSLGKEFYNRDYYGTVHHNTRAVYVKYLGFFDGNPAHLYQLPPVEAGKRYLDFMGGSDAVVARAQDYFARGDYRFVAEVLNHVVMAEPEHIGGRALLADTLEQMGYQSESGPWRNFFLCGALELREGLPSGSRFEATESMAKAMPLENLFQTLAVRLNSDKVDGLVLHINLAFTDAEHNLLTIENSVLHAFPGKSHPQATATMTISGLDFKRLMLRLADAPELMGSGALAIDGDIGALAQLGGLFDQFERRFPIMTPRPEWQ</sequence>
<evidence type="ECO:0000256" key="1">
    <source>
        <dbReference type="ARBA" id="ARBA00022723"/>
    </source>
</evidence>
<dbReference type="Pfam" id="PF14864">
    <property type="entry name" value="Alkyl_sulf_C"/>
    <property type="match status" value="1"/>
</dbReference>
<dbReference type="GO" id="GO:0018741">
    <property type="term" value="F:linear primary-alkylsulfatase activity"/>
    <property type="evidence" value="ECO:0007669"/>
    <property type="project" value="InterPro"/>
</dbReference>
<organism evidence="6 7">
    <name type="scientific">SAR86 cluster bacterium</name>
    <dbReference type="NCBI Taxonomy" id="2030880"/>
    <lineage>
        <taxon>Bacteria</taxon>
        <taxon>Pseudomonadati</taxon>
        <taxon>Pseudomonadota</taxon>
        <taxon>Gammaproteobacteria</taxon>
        <taxon>SAR86 cluster</taxon>
    </lineage>
</organism>
<keyword evidence="3" id="KW-0862">Zinc</keyword>
<dbReference type="InterPro" id="IPR038536">
    <property type="entry name" value="Alkyl/aryl-sulf_dimr_sf"/>
</dbReference>
<gene>
    <name evidence="6" type="ORF">HQ497_15880</name>
</gene>
<evidence type="ECO:0000256" key="4">
    <source>
        <dbReference type="ARBA" id="ARBA00033751"/>
    </source>
</evidence>
<dbReference type="Proteomes" id="UP000754644">
    <property type="component" value="Unassembled WGS sequence"/>
</dbReference>
<dbReference type="InterPro" id="IPR044097">
    <property type="entry name" value="Bds1/SdsA1_MBL-fold"/>
</dbReference>
<evidence type="ECO:0000256" key="2">
    <source>
        <dbReference type="ARBA" id="ARBA00022801"/>
    </source>
</evidence>
<keyword evidence="1" id="KW-0479">Metal-binding</keyword>
<dbReference type="SUPFAM" id="SSF56281">
    <property type="entry name" value="Metallo-hydrolase/oxidoreductase"/>
    <property type="match status" value="1"/>
</dbReference>
<feature type="non-terminal residue" evidence="6">
    <location>
        <position position="1"/>
    </location>
</feature>
<dbReference type="AlphaFoldDB" id="A0A973AA28"/>
<dbReference type="GO" id="GO:0018909">
    <property type="term" value="P:dodecyl sulfate metabolic process"/>
    <property type="evidence" value="ECO:0007669"/>
    <property type="project" value="InterPro"/>
</dbReference>
<dbReference type="PANTHER" id="PTHR43223:SF1">
    <property type="entry name" value="ALKYL_ARYL-SULFATASE BDS1"/>
    <property type="match status" value="1"/>
</dbReference>
<dbReference type="InterPro" id="IPR036866">
    <property type="entry name" value="RibonucZ/Hydroxyglut_hydro"/>
</dbReference>
<name>A0A973AA28_9GAMM</name>
<dbReference type="InterPro" id="IPR029228">
    <property type="entry name" value="Alkyl_sulf_dimr"/>
</dbReference>
<dbReference type="CDD" id="cd07710">
    <property type="entry name" value="arylsulfatase_Sdsa1-like_MBL-fold"/>
    <property type="match status" value="1"/>
</dbReference>
<dbReference type="GO" id="GO:0046983">
    <property type="term" value="F:protein dimerization activity"/>
    <property type="evidence" value="ECO:0007669"/>
    <property type="project" value="InterPro"/>
</dbReference>